<accession>A0A542SN31</accession>
<dbReference type="AlphaFoldDB" id="A0A542SN31"/>
<dbReference type="PROSITE" id="PS50929">
    <property type="entry name" value="ABC_TM1F"/>
    <property type="match status" value="1"/>
</dbReference>
<evidence type="ECO:0000259" key="8">
    <source>
        <dbReference type="PROSITE" id="PS50893"/>
    </source>
</evidence>
<dbReference type="RefSeq" id="WP_142111353.1">
    <property type="nucleotide sequence ID" value="NZ_BAAATB010000008.1"/>
</dbReference>
<feature type="transmembrane region" description="Helical" evidence="7">
    <location>
        <begin position="56"/>
        <end position="74"/>
    </location>
</feature>
<evidence type="ECO:0000256" key="2">
    <source>
        <dbReference type="ARBA" id="ARBA00022692"/>
    </source>
</evidence>
<dbReference type="PANTHER" id="PTHR24221:SF590">
    <property type="entry name" value="COMPONENT LINKED WITH THE ASSEMBLY OF CYTOCHROME' TRANSPORT TRANSMEMBRANE ATP-BINDING PROTEIN ABC TRANSPORTER CYDD-RELATED"/>
    <property type="match status" value="1"/>
</dbReference>
<evidence type="ECO:0000256" key="3">
    <source>
        <dbReference type="ARBA" id="ARBA00022741"/>
    </source>
</evidence>
<dbReference type="CDD" id="cd18584">
    <property type="entry name" value="ABC_6TM_AarD_CydD"/>
    <property type="match status" value="1"/>
</dbReference>
<feature type="transmembrane region" description="Helical" evidence="7">
    <location>
        <begin position="135"/>
        <end position="154"/>
    </location>
</feature>
<dbReference type="GO" id="GO:0042883">
    <property type="term" value="P:cysteine transport"/>
    <property type="evidence" value="ECO:0007669"/>
    <property type="project" value="InterPro"/>
</dbReference>
<dbReference type="GO" id="GO:0005524">
    <property type="term" value="F:ATP binding"/>
    <property type="evidence" value="ECO:0007669"/>
    <property type="project" value="UniProtKB-KW"/>
</dbReference>
<dbReference type="GO" id="GO:0140359">
    <property type="term" value="F:ABC-type transporter activity"/>
    <property type="evidence" value="ECO:0007669"/>
    <property type="project" value="InterPro"/>
</dbReference>
<dbReference type="InterPro" id="IPR036640">
    <property type="entry name" value="ABC1_TM_sf"/>
</dbReference>
<keyword evidence="4 10" id="KW-0067">ATP-binding</keyword>
<dbReference type="Gene3D" id="3.40.50.300">
    <property type="entry name" value="P-loop containing nucleotide triphosphate hydrolases"/>
    <property type="match status" value="1"/>
</dbReference>
<dbReference type="InterPro" id="IPR039421">
    <property type="entry name" value="Type_1_exporter"/>
</dbReference>
<dbReference type="InterPro" id="IPR003593">
    <property type="entry name" value="AAA+_ATPase"/>
</dbReference>
<evidence type="ECO:0000259" key="9">
    <source>
        <dbReference type="PROSITE" id="PS50929"/>
    </source>
</evidence>
<dbReference type="Pfam" id="PF00664">
    <property type="entry name" value="ABC_membrane"/>
    <property type="match status" value="1"/>
</dbReference>
<dbReference type="PROSITE" id="PS50893">
    <property type="entry name" value="ABC_TRANSPORTER_2"/>
    <property type="match status" value="1"/>
</dbReference>
<dbReference type="EMBL" id="VFNV01000001">
    <property type="protein sequence ID" value="TQK76036.1"/>
    <property type="molecule type" value="Genomic_DNA"/>
</dbReference>
<dbReference type="SMART" id="SM00382">
    <property type="entry name" value="AAA"/>
    <property type="match status" value="1"/>
</dbReference>
<proteinExistence type="predicted"/>
<dbReference type="InterPro" id="IPR003439">
    <property type="entry name" value="ABC_transporter-like_ATP-bd"/>
</dbReference>
<name>A0A542SN31_9MICO</name>
<evidence type="ECO:0000256" key="5">
    <source>
        <dbReference type="ARBA" id="ARBA00022989"/>
    </source>
</evidence>
<evidence type="ECO:0000256" key="6">
    <source>
        <dbReference type="ARBA" id="ARBA00023136"/>
    </source>
</evidence>
<sequence length="563" mass="58951">MKPLDPRLLHVAAPARRYVAVTTGLGIATAALVIAQCLLIAHALAPVVDGTADLSAVLPTVCWLAGVLALRVAASFLQEYLGQRAGTMVVADLRHQVVQRAVALGPRWLSGNNSAEVVTLTTRGLDDLQPYLTRYLPQLFLAATVTPAALLVVLKLDWLAAVIIVVTLPLVPLFMWLVGVMTQGVTEKRQAAMSRLGAQVLDLIAGIPTLKALHRENGPAARVAQLSASYRKSTMGTLRVAFLSGMVLELLTTLSVAIVAVAVGLRLVNGGLDLTTGLAIIMLAPEVYLPIRQVGTHFHASADGIAAAGRAFSVLEAPAPDAAAAARITADSARDAACGPIQALVDPTIEVDDVSIPVPNSDSYAPAGLSFRLSPGEIVALTGPNGAGKSTALLAVMGMISVSRGSITVGGGAARPLSQVDPDQWRATITWLPQRPWIAPGTIGENLRLQNPAASDELIAQVARLTGLDRVLRERDGLDTRVAMGGVGLSVGQRQRVALTRALLSAGSVIVMDEPTAHLDEESAQVVADCLGFLRDRGKAVLLVTHRPELVAVADRAVEVHRG</sequence>
<feature type="domain" description="ABC transmembrane type-1" evidence="9">
    <location>
        <begin position="20"/>
        <end position="303"/>
    </location>
</feature>
<dbReference type="OrthoDB" id="9806127at2"/>
<keyword evidence="5 7" id="KW-1133">Transmembrane helix</keyword>
<comment type="subcellular location">
    <subcellularLocation>
        <location evidence="1">Cell membrane</location>
        <topology evidence="1">Multi-pass membrane protein</topology>
    </subcellularLocation>
</comment>
<evidence type="ECO:0000256" key="1">
    <source>
        <dbReference type="ARBA" id="ARBA00004651"/>
    </source>
</evidence>
<dbReference type="InterPro" id="IPR011527">
    <property type="entry name" value="ABC1_TM_dom"/>
</dbReference>
<keyword evidence="3" id="KW-0547">Nucleotide-binding</keyword>
<evidence type="ECO:0000313" key="11">
    <source>
        <dbReference type="Proteomes" id="UP000316181"/>
    </source>
</evidence>
<comment type="caution">
    <text evidence="10">The sequence shown here is derived from an EMBL/GenBank/DDBJ whole genome shotgun (WGS) entry which is preliminary data.</text>
</comment>
<dbReference type="PANTHER" id="PTHR24221">
    <property type="entry name" value="ATP-BINDING CASSETTE SUB-FAMILY B"/>
    <property type="match status" value="1"/>
</dbReference>
<dbReference type="Gene3D" id="1.20.1560.10">
    <property type="entry name" value="ABC transporter type 1, transmembrane domain"/>
    <property type="match status" value="1"/>
</dbReference>
<dbReference type="GO" id="GO:0005886">
    <property type="term" value="C:plasma membrane"/>
    <property type="evidence" value="ECO:0007669"/>
    <property type="project" value="UniProtKB-SubCell"/>
</dbReference>
<keyword evidence="2 7" id="KW-0812">Transmembrane</keyword>
<keyword evidence="6 7" id="KW-0472">Membrane</keyword>
<dbReference type="Pfam" id="PF00005">
    <property type="entry name" value="ABC_tran"/>
    <property type="match status" value="1"/>
</dbReference>
<feature type="transmembrane region" description="Helical" evidence="7">
    <location>
        <begin position="240"/>
        <end position="265"/>
    </location>
</feature>
<keyword evidence="11" id="KW-1185">Reference proteome</keyword>
<evidence type="ECO:0000256" key="7">
    <source>
        <dbReference type="SAM" id="Phobius"/>
    </source>
</evidence>
<evidence type="ECO:0000313" key="10">
    <source>
        <dbReference type="EMBL" id="TQK76036.1"/>
    </source>
</evidence>
<feature type="transmembrane region" description="Helical" evidence="7">
    <location>
        <begin position="160"/>
        <end position="180"/>
    </location>
</feature>
<feature type="domain" description="ABC transporter" evidence="8">
    <location>
        <begin position="349"/>
        <end position="563"/>
    </location>
</feature>
<reference evidence="10 11" key="1">
    <citation type="submission" date="2019-06" db="EMBL/GenBank/DDBJ databases">
        <title>Sequencing the genomes of 1000 actinobacteria strains.</title>
        <authorList>
            <person name="Klenk H.-P."/>
        </authorList>
    </citation>
    <scope>NUCLEOTIDE SEQUENCE [LARGE SCALE GENOMIC DNA]</scope>
    <source>
        <strain evidence="10 11">DSM 10596</strain>
    </source>
</reference>
<dbReference type="InterPro" id="IPR014216">
    <property type="entry name" value="ABC_transptr_CydD"/>
</dbReference>
<feature type="transmembrane region" description="Helical" evidence="7">
    <location>
        <begin position="21"/>
        <end position="44"/>
    </location>
</feature>
<gene>
    <name evidence="10" type="ORF">FB389_0690</name>
</gene>
<protein>
    <submittedName>
        <fullName evidence="10">ATP-binding cassette subfamily C protein CydD</fullName>
    </submittedName>
</protein>
<dbReference type="Proteomes" id="UP000316181">
    <property type="component" value="Unassembled WGS sequence"/>
</dbReference>
<dbReference type="GO" id="GO:0016887">
    <property type="term" value="F:ATP hydrolysis activity"/>
    <property type="evidence" value="ECO:0007669"/>
    <property type="project" value="InterPro"/>
</dbReference>
<dbReference type="NCBIfam" id="TIGR02857">
    <property type="entry name" value="CydD"/>
    <property type="match status" value="1"/>
</dbReference>
<organism evidence="10 11">
    <name type="scientific">Rarobacter incanus</name>
    <dbReference type="NCBI Taxonomy" id="153494"/>
    <lineage>
        <taxon>Bacteria</taxon>
        <taxon>Bacillati</taxon>
        <taxon>Actinomycetota</taxon>
        <taxon>Actinomycetes</taxon>
        <taxon>Micrococcales</taxon>
        <taxon>Rarobacteraceae</taxon>
        <taxon>Rarobacter</taxon>
    </lineage>
</organism>
<dbReference type="InterPro" id="IPR027417">
    <property type="entry name" value="P-loop_NTPase"/>
</dbReference>
<dbReference type="SUPFAM" id="SSF52540">
    <property type="entry name" value="P-loop containing nucleoside triphosphate hydrolases"/>
    <property type="match status" value="1"/>
</dbReference>
<evidence type="ECO:0000256" key="4">
    <source>
        <dbReference type="ARBA" id="ARBA00022840"/>
    </source>
</evidence>
<dbReference type="SUPFAM" id="SSF90123">
    <property type="entry name" value="ABC transporter transmembrane region"/>
    <property type="match status" value="1"/>
</dbReference>